<comment type="caution">
    <text evidence="1">The sequence shown here is derived from an EMBL/GenBank/DDBJ whole genome shotgun (WGS) entry which is preliminary data.</text>
</comment>
<sequence length="51" mass="5991">MVEEIPADLNDYFMRLMESIEPQNRNEASQLLQLALYDEDEFISLHCEQSA</sequence>
<protein>
    <submittedName>
        <fullName evidence="1">Uncharacterized protein</fullName>
    </submittedName>
</protein>
<proteinExistence type="predicted"/>
<keyword evidence="2" id="KW-1185">Reference proteome</keyword>
<gene>
    <name evidence="1" type="ORF">GJ744_001588</name>
</gene>
<organism evidence="1 2">
    <name type="scientific">Endocarpon pusillum</name>
    <dbReference type="NCBI Taxonomy" id="364733"/>
    <lineage>
        <taxon>Eukaryota</taxon>
        <taxon>Fungi</taxon>
        <taxon>Dikarya</taxon>
        <taxon>Ascomycota</taxon>
        <taxon>Pezizomycotina</taxon>
        <taxon>Eurotiomycetes</taxon>
        <taxon>Chaetothyriomycetidae</taxon>
        <taxon>Verrucariales</taxon>
        <taxon>Verrucariaceae</taxon>
        <taxon>Endocarpon</taxon>
    </lineage>
</organism>
<reference evidence="1" key="1">
    <citation type="submission" date="2020-02" db="EMBL/GenBank/DDBJ databases">
        <authorList>
            <person name="Palmer J.M."/>
        </authorList>
    </citation>
    <scope>NUCLEOTIDE SEQUENCE</scope>
    <source>
        <strain evidence="1">EPUS1.4</strain>
        <tissue evidence="1">Thallus</tissue>
    </source>
</reference>
<dbReference type="EMBL" id="JAACFV010000123">
    <property type="protein sequence ID" value="KAF7504941.1"/>
    <property type="molecule type" value="Genomic_DNA"/>
</dbReference>
<accession>A0A8H7E390</accession>
<dbReference type="Proteomes" id="UP000606974">
    <property type="component" value="Unassembled WGS sequence"/>
</dbReference>
<evidence type="ECO:0000313" key="2">
    <source>
        <dbReference type="Proteomes" id="UP000606974"/>
    </source>
</evidence>
<evidence type="ECO:0000313" key="1">
    <source>
        <dbReference type="EMBL" id="KAF7504941.1"/>
    </source>
</evidence>
<name>A0A8H7E390_9EURO</name>
<dbReference type="AlphaFoldDB" id="A0A8H7E390"/>